<comment type="pathway">
    <text evidence="1">Lipid metabolism.</text>
</comment>
<evidence type="ECO:0000256" key="5">
    <source>
        <dbReference type="SAM" id="Phobius"/>
    </source>
</evidence>
<dbReference type="GO" id="GO:0016746">
    <property type="term" value="F:acyltransferase activity"/>
    <property type="evidence" value="ECO:0007669"/>
    <property type="project" value="UniProtKB-KW"/>
</dbReference>
<keyword evidence="5" id="KW-0472">Membrane</keyword>
<keyword evidence="8" id="KW-1185">Reference proteome</keyword>
<evidence type="ECO:0000256" key="1">
    <source>
        <dbReference type="ARBA" id="ARBA00005189"/>
    </source>
</evidence>
<name>A0ABV9Z4D5_9HYPH</name>
<evidence type="ECO:0000313" key="7">
    <source>
        <dbReference type="EMBL" id="MFC5068590.1"/>
    </source>
</evidence>
<dbReference type="InterPro" id="IPR002123">
    <property type="entry name" value="Plipid/glycerol_acylTrfase"/>
</dbReference>
<accession>A0ABV9Z4D5</accession>
<keyword evidence="3 7" id="KW-0012">Acyltransferase</keyword>
<dbReference type="Pfam" id="PF01553">
    <property type="entry name" value="Acyltransferase"/>
    <property type="match status" value="1"/>
</dbReference>
<dbReference type="PANTHER" id="PTHR10434:SF40">
    <property type="entry name" value="1-ACYL-SN-GLYCEROL-3-PHOSPHATE ACYLTRANSFERASE"/>
    <property type="match status" value="1"/>
</dbReference>
<reference evidence="8" key="1">
    <citation type="journal article" date="2019" name="Int. J. Syst. Evol. Microbiol.">
        <title>The Global Catalogue of Microorganisms (GCM) 10K type strain sequencing project: providing services to taxonomists for standard genome sequencing and annotation.</title>
        <authorList>
            <consortium name="The Broad Institute Genomics Platform"/>
            <consortium name="The Broad Institute Genome Sequencing Center for Infectious Disease"/>
            <person name="Wu L."/>
            <person name="Ma J."/>
        </authorList>
    </citation>
    <scope>NUCLEOTIDE SEQUENCE [LARGE SCALE GENOMIC DNA]</scope>
    <source>
        <strain evidence="8">CGMCC 1.16444</strain>
    </source>
</reference>
<proteinExistence type="predicted"/>
<gene>
    <name evidence="7" type="ORF">ACFPFW_11270</name>
</gene>
<dbReference type="CDD" id="cd07989">
    <property type="entry name" value="LPLAT_AGPAT-like"/>
    <property type="match status" value="1"/>
</dbReference>
<dbReference type="Proteomes" id="UP001595796">
    <property type="component" value="Unassembled WGS sequence"/>
</dbReference>
<feature type="region of interest" description="Disordered" evidence="4">
    <location>
        <begin position="236"/>
        <end position="256"/>
    </location>
</feature>
<sequence>MTVLRAIAFNILAYSLFLIMAVLGLPFLVTRESAFWVARAWANITIWLMHHVAGIKLEVRGLEHLPDGGCIIAAKHQSALETFSAVPYLGQFAFILKRELNWVPLFGWYTSRTGMIPVNRGAKSAALREITIKARQAIAEGRKIIIYPEGTRRPPGAPPEYKFGVIHLYSELDALCVPMAVNSGLYWPRRSLKRYPGTATLEFLEPIPPGLDRDTFRTLLQDRIETATARLIAEARTRGEGIPENEIAPPKTKSAQ</sequence>
<keyword evidence="2" id="KW-0808">Transferase</keyword>
<evidence type="ECO:0000256" key="4">
    <source>
        <dbReference type="SAM" id="MobiDB-lite"/>
    </source>
</evidence>
<dbReference type="EMBL" id="JBHSJF010000006">
    <property type="protein sequence ID" value="MFC5068590.1"/>
    <property type="molecule type" value="Genomic_DNA"/>
</dbReference>
<dbReference type="RefSeq" id="WP_114957922.1">
    <property type="nucleotide sequence ID" value="NZ_JBHSJF010000006.1"/>
</dbReference>
<dbReference type="SMART" id="SM00563">
    <property type="entry name" value="PlsC"/>
    <property type="match status" value="1"/>
</dbReference>
<dbReference type="PANTHER" id="PTHR10434">
    <property type="entry name" value="1-ACYL-SN-GLYCEROL-3-PHOSPHATE ACYLTRANSFERASE"/>
    <property type="match status" value="1"/>
</dbReference>
<evidence type="ECO:0000256" key="3">
    <source>
        <dbReference type="ARBA" id="ARBA00023315"/>
    </source>
</evidence>
<protein>
    <submittedName>
        <fullName evidence="7">Lysophospholipid acyltransferase family protein</fullName>
    </submittedName>
</protein>
<keyword evidence="5" id="KW-0812">Transmembrane</keyword>
<organism evidence="7 8">
    <name type="scientific">Flaviflagellibacter deserti</name>
    <dbReference type="NCBI Taxonomy" id="2267266"/>
    <lineage>
        <taxon>Bacteria</taxon>
        <taxon>Pseudomonadati</taxon>
        <taxon>Pseudomonadota</taxon>
        <taxon>Alphaproteobacteria</taxon>
        <taxon>Hyphomicrobiales</taxon>
        <taxon>Flaviflagellibacter</taxon>
    </lineage>
</organism>
<evidence type="ECO:0000313" key="8">
    <source>
        <dbReference type="Proteomes" id="UP001595796"/>
    </source>
</evidence>
<keyword evidence="5" id="KW-1133">Transmembrane helix</keyword>
<evidence type="ECO:0000256" key="2">
    <source>
        <dbReference type="ARBA" id="ARBA00022679"/>
    </source>
</evidence>
<feature type="transmembrane region" description="Helical" evidence="5">
    <location>
        <begin position="6"/>
        <end position="29"/>
    </location>
</feature>
<feature type="domain" description="Phospholipid/glycerol acyltransferase" evidence="6">
    <location>
        <begin position="70"/>
        <end position="184"/>
    </location>
</feature>
<comment type="caution">
    <text evidence="7">The sequence shown here is derived from an EMBL/GenBank/DDBJ whole genome shotgun (WGS) entry which is preliminary data.</text>
</comment>
<evidence type="ECO:0000259" key="6">
    <source>
        <dbReference type="SMART" id="SM00563"/>
    </source>
</evidence>
<dbReference type="SUPFAM" id="SSF69593">
    <property type="entry name" value="Glycerol-3-phosphate (1)-acyltransferase"/>
    <property type="match status" value="1"/>
</dbReference>